<dbReference type="NCBIfam" id="TIGR00278">
    <property type="entry name" value="membrane protein insertion efficiency factor YidD"/>
    <property type="match status" value="1"/>
</dbReference>
<keyword evidence="1" id="KW-0472">Membrane</keyword>
<dbReference type="AlphaFoldDB" id="A0A939QAN1"/>
<organism evidence="2 3">
    <name type="scientific">Leucobacter tardus</name>
    <dbReference type="NCBI Taxonomy" id="501483"/>
    <lineage>
        <taxon>Bacteria</taxon>
        <taxon>Bacillati</taxon>
        <taxon>Actinomycetota</taxon>
        <taxon>Actinomycetes</taxon>
        <taxon>Micrococcales</taxon>
        <taxon>Microbacteriaceae</taxon>
        <taxon>Leucobacter</taxon>
    </lineage>
</organism>
<comment type="subcellular location">
    <subcellularLocation>
        <location evidence="1">Cell membrane</location>
        <topology evidence="1">Peripheral membrane protein</topology>
        <orientation evidence="1">Cytoplasmic side</orientation>
    </subcellularLocation>
</comment>
<keyword evidence="3" id="KW-1185">Reference proteome</keyword>
<evidence type="ECO:0000313" key="3">
    <source>
        <dbReference type="Proteomes" id="UP000668403"/>
    </source>
</evidence>
<dbReference type="Pfam" id="PF01809">
    <property type="entry name" value="YidD"/>
    <property type="match status" value="1"/>
</dbReference>
<protein>
    <recommendedName>
        <fullName evidence="1">Putative membrane protein insertion efficiency factor</fullName>
    </recommendedName>
</protein>
<keyword evidence="1" id="KW-1003">Cell membrane</keyword>
<sequence length="103" mass="11941">MMRQLLSVIWLSPRNVSIAVMRAYRFAISPLYGQVCRYHPSCSRYALEAYQQHGFVRASALTLWRLLRCNPWSRGGIDDVPAPQRRRTTTNSRGFVRAIDRKA</sequence>
<accession>A0A939QAN1</accession>
<comment type="function">
    <text evidence="1">Could be involved in insertion of integral membrane proteins into the membrane.</text>
</comment>
<dbReference type="HAMAP" id="MF_00386">
    <property type="entry name" value="UPF0161_YidD"/>
    <property type="match status" value="1"/>
</dbReference>
<dbReference type="GO" id="GO:0005886">
    <property type="term" value="C:plasma membrane"/>
    <property type="evidence" value="ECO:0007669"/>
    <property type="project" value="UniProtKB-SubCell"/>
</dbReference>
<dbReference type="PANTHER" id="PTHR33383:SF1">
    <property type="entry name" value="MEMBRANE PROTEIN INSERTION EFFICIENCY FACTOR-RELATED"/>
    <property type="match status" value="1"/>
</dbReference>
<evidence type="ECO:0000256" key="1">
    <source>
        <dbReference type="HAMAP-Rule" id="MF_00386"/>
    </source>
</evidence>
<reference evidence="2" key="1">
    <citation type="submission" date="2021-03" db="EMBL/GenBank/DDBJ databases">
        <title>Leucobacter chromiisoli sp. nov., isolated from chromium-containing soil of chemical plant.</title>
        <authorList>
            <person name="Xu Z."/>
        </authorList>
    </citation>
    <scope>NUCLEOTIDE SEQUENCE</scope>
    <source>
        <strain evidence="2">K 70/01</strain>
    </source>
</reference>
<gene>
    <name evidence="2" type="primary">yidD</name>
    <name evidence="2" type="ORF">J4H85_01775</name>
</gene>
<dbReference type="InterPro" id="IPR002696">
    <property type="entry name" value="Membr_insert_effic_factor_YidD"/>
</dbReference>
<comment type="caution">
    <text evidence="2">The sequence shown here is derived from an EMBL/GenBank/DDBJ whole genome shotgun (WGS) entry which is preliminary data.</text>
</comment>
<name>A0A939QAN1_9MICO</name>
<proteinExistence type="inferred from homology"/>
<dbReference type="EMBL" id="JAGFBF010000001">
    <property type="protein sequence ID" value="MBO2988727.1"/>
    <property type="molecule type" value="Genomic_DNA"/>
</dbReference>
<dbReference type="SMART" id="SM01234">
    <property type="entry name" value="Haemolytic"/>
    <property type="match status" value="1"/>
</dbReference>
<dbReference type="Proteomes" id="UP000668403">
    <property type="component" value="Unassembled WGS sequence"/>
</dbReference>
<comment type="similarity">
    <text evidence="1">Belongs to the UPF0161 family.</text>
</comment>
<evidence type="ECO:0000313" key="2">
    <source>
        <dbReference type="EMBL" id="MBO2988727.1"/>
    </source>
</evidence>
<dbReference type="PANTHER" id="PTHR33383">
    <property type="entry name" value="MEMBRANE PROTEIN INSERTION EFFICIENCY FACTOR-RELATED"/>
    <property type="match status" value="1"/>
</dbReference>